<comment type="caution">
    <text evidence="1">The sequence shown here is derived from an EMBL/GenBank/DDBJ whole genome shotgun (WGS) entry which is preliminary data.</text>
</comment>
<dbReference type="Gramene" id="KVH87937">
    <property type="protein sequence ID" value="KVH87937"/>
    <property type="gene ID" value="Ccrd_024715"/>
</dbReference>
<organism evidence="1 2">
    <name type="scientific">Cynara cardunculus var. scolymus</name>
    <name type="common">Globe artichoke</name>
    <name type="synonym">Cynara scolymus</name>
    <dbReference type="NCBI Taxonomy" id="59895"/>
    <lineage>
        <taxon>Eukaryota</taxon>
        <taxon>Viridiplantae</taxon>
        <taxon>Streptophyta</taxon>
        <taxon>Embryophyta</taxon>
        <taxon>Tracheophyta</taxon>
        <taxon>Spermatophyta</taxon>
        <taxon>Magnoliopsida</taxon>
        <taxon>eudicotyledons</taxon>
        <taxon>Gunneridae</taxon>
        <taxon>Pentapetalae</taxon>
        <taxon>asterids</taxon>
        <taxon>campanulids</taxon>
        <taxon>Asterales</taxon>
        <taxon>Asteraceae</taxon>
        <taxon>Carduoideae</taxon>
        <taxon>Cardueae</taxon>
        <taxon>Carduinae</taxon>
        <taxon>Cynara</taxon>
    </lineage>
</organism>
<dbReference type="Proteomes" id="UP000243975">
    <property type="component" value="Unassembled WGS sequence"/>
</dbReference>
<dbReference type="EMBL" id="LEKV01005688">
    <property type="protein sequence ID" value="KVH87937.1"/>
    <property type="molecule type" value="Genomic_DNA"/>
</dbReference>
<keyword evidence="2" id="KW-1185">Reference proteome</keyword>
<gene>
    <name evidence="1" type="ORF">Ccrd_024715</name>
</gene>
<reference evidence="1 2" key="1">
    <citation type="journal article" date="2016" name="Sci. Rep.">
        <title>The genome sequence of the outbreeding globe artichoke constructed de novo incorporating a phase-aware low-pass sequencing strategy of F1 progeny.</title>
        <authorList>
            <person name="Scaglione D."/>
            <person name="Reyes-Chin-Wo S."/>
            <person name="Acquadro A."/>
            <person name="Froenicke L."/>
            <person name="Portis E."/>
            <person name="Beitel C."/>
            <person name="Tirone M."/>
            <person name="Mauro R."/>
            <person name="Lo Monaco A."/>
            <person name="Mauromicale G."/>
            <person name="Faccioli P."/>
            <person name="Cattivelli L."/>
            <person name="Rieseberg L."/>
            <person name="Michelmore R."/>
            <person name="Lanteri S."/>
        </authorList>
    </citation>
    <scope>NUCLEOTIDE SEQUENCE [LARGE SCALE GENOMIC DNA]</scope>
    <source>
        <strain evidence="1">2C</strain>
    </source>
</reference>
<dbReference type="AlphaFoldDB" id="A0A118JS27"/>
<sequence length="81" mass="9286">MSVSLPSMVVENIATEVLSHRRGITQGQSTKHWRPTLAAITEDGVAREKVHMILMVWRMIRFLVTLFITSFETLIEIVCRC</sequence>
<evidence type="ECO:0000313" key="2">
    <source>
        <dbReference type="Proteomes" id="UP000243975"/>
    </source>
</evidence>
<accession>A0A118JS27</accession>
<name>A0A118JS27_CYNCS</name>
<proteinExistence type="predicted"/>
<protein>
    <submittedName>
        <fullName evidence="1">Uncharacterized protein</fullName>
    </submittedName>
</protein>
<evidence type="ECO:0000313" key="1">
    <source>
        <dbReference type="EMBL" id="KVH87937.1"/>
    </source>
</evidence>